<feature type="domain" description="Methyl-accepting transducer" evidence="6">
    <location>
        <begin position="119"/>
        <end position="334"/>
    </location>
</feature>
<feature type="compositionally biased region" description="Basic and acidic residues" evidence="5">
    <location>
        <begin position="366"/>
        <end position="375"/>
    </location>
</feature>
<dbReference type="AlphaFoldDB" id="I2Q559"/>
<feature type="compositionally biased region" description="Acidic residues" evidence="5">
    <location>
        <begin position="383"/>
        <end position="393"/>
    </location>
</feature>
<dbReference type="GO" id="GO:0006935">
    <property type="term" value="P:chemotaxis"/>
    <property type="evidence" value="ECO:0007669"/>
    <property type="project" value="UniProtKB-KW"/>
</dbReference>
<proteinExistence type="inferred from homology"/>
<keyword evidence="3" id="KW-0807">Transducer</keyword>
<accession>I2Q559</accession>
<dbReference type="InterPro" id="IPR004089">
    <property type="entry name" value="MCPsignal_dom"/>
</dbReference>
<evidence type="ECO:0000256" key="5">
    <source>
        <dbReference type="SAM" id="MobiDB-lite"/>
    </source>
</evidence>
<sequence>MTINIFLILLLTFIVLVTLASIFLQSDYYKYNFRQHINQSIKQDSPSEEINPDLARKTIYDLQEQLQNPRAVFPLLQQIVTDICQHIEMGNKDEIDSLIMALPQVIAKLREMLAMVQEVSENLASLSEQLSASAESLFQGASEQASAIEESSSAMEEMALSTRQNADHASHTEAIVVKTAGDAHESGQAVSQAVSAMKEIADKISILEEVARQTDLLALNASIEKARAGEAGRGFAVVTSEIRKLAERSLAAAADINTLSASSLDVAEGAGKLLEKIVPDILKTSELIQEIAVASQEQNFGADQLNKALIQLDQVVQQNASASEELASTAEELSSQAKQLQTLTTFFQKGTTPPKTLRPRSPGKAAETKATDKDSSISATSPDETDDSSFDEF</sequence>
<dbReference type="STRING" id="596152.DesU5LDRAFT_3282"/>
<keyword evidence="4" id="KW-0175">Coiled coil</keyword>
<dbReference type="GO" id="GO:0005886">
    <property type="term" value="C:plasma membrane"/>
    <property type="evidence" value="ECO:0007669"/>
    <property type="project" value="TreeGrafter"/>
</dbReference>
<dbReference type="EMBL" id="JH600068">
    <property type="protein sequence ID" value="EIG54915.1"/>
    <property type="molecule type" value="Genomic_DNA"/>
</dbReference>
<organism evidence="7">
    <name type="scientific">Desulfovibrio sp. U5L</name>
    <dbReference type="NCBI Taxonomy" id="596152"/>
    <lineage>
        <taxon>Bacteria</taxon>
        <taxon>Pseudomonadati</taxon>
        <taxon>Thermodesulfobacteriota</taxon>
        <taxon>Desulfovibrionia</taxon>
        <taxon>Desulfovibrionales</taxon>
        <taxon>Desulfovibrionaceae</taxon>
        <taxon>Desulfovibrio</taxon>
    </lineage>
</organism>
<dbReference type="GO" id="GO:0004888">
    <property type="term" value="F:transmembrane signaling receptor activity"/>
    <property type="evidence" value="ECO:0007669"/>
    <property type="project" value="TreeGrafter"/>
</dbReference>
<dbReference type="Gene3D" id="1.10.287.950">
    <property type="entry name" value="Methyl-accepting chemotaxis protein"/>
    <property type="match status" value="1"/>
</dbReference>
<evidence type="ECO:0000256" key="4">
    <source>
        <dbReference type="SAM" id="Coils"/>
    </source>
</evidence>
<dbReference type="GO" id="GO:0007165">
    <property type="term" value="P:signal transduction"/>
    <property type="evidence" value="ECO:0007669"/>
    <property type="project" value="UniProtKB-KW"/>
</dbReference>
<feature type="coiled-coil region" evidence="4">
    <location>
        <begin position="305"/>
        <end position="343"/>
    </location>
</feature>
<dbReference type="OrthoDB" id="9763018at2"/>
<evidence type="ECO:0000256" key="1">
    <source>
        <dbReference type="ARBA" id="ARBA00022500"/>
    </source>
</evidence>
<dbReference type="PANTHER" id="PTHR43531">
    <property type="entry name" value="PROTEIN ICFG"/>
    <property type="match status" value="1"/>
</dbReference>
<evidence type="ECO:0000259" key="6">
    <source>
        <dbReference type="PROSITE" id="PS50111"/>
    </source>
</evidence>
<comment type="similarity">
    <text evidence="2">Belongs to the methyl-accepting chemotaxis (MCP) protein family.</text>
</comment>
<dbReference type="PANTHER" id="PTHR43531:SF11">
    <property type="entry name" value="METHYL-ACCEPTING CHEMOTAXIS PROTEIN 3"/>
    <property type="match status" value="1"/>
</dbReference>
<reference evidence="7" key="1">
    <citation type="submission" date="2011-11" db="EMBL/GenBank/DDBJ databases">
        <title>Improved High-Quality Draft sequence of Desulfovibrio sp. U5L.</title>
        <authorList>
            <consortium name="US DOE Joint Genome Institute"/>
            <person name="Lucas S."/>
            <person name="Han J."/>
            <person name="Lapidus A."/>
            <person name="Cheng J.-F."/>
            <person name="Goodwin L."/>
            <person name="Pitluck S."/>
            <person name="Peters L."/>
            <person name="Ovchinnikova G."/>
            <person name="Held B."/>
            <person name="Detter J.C."/>
            <person name="Han C."/>
            <person name="Tapia R."/>
            <person name="Land M."/>
            <person name="Hauser L."/>
            <person name="Kyrpides N."/>
            <person name="Ivanova N."/>
            <person name="Pagani I."/>
            <person name="Gabster J."/>
            <person name="Walker C."/>
            <person name="Stolyar S."/>
            <person name="Stahl D."/>
            <person name="Arkin A."/>
            <person name="Dehal P."/>
            <person name="Hazen T."/>
            <person name="Woyke T."/>
        </authorList>
    </citation>
    <scope>NUCLEOTIDE SEQUENCE [LARGE SCALE GENOMIC DNA]</scope>
    <source>
        <strain evidence="7">U5L</strain>
    </source>
</reference>
<dbReference type="SUPFAM" id="SSF58104">
    <property type="entry name" value="Methyl-accepting chemotaxis protein (MCP) signaling domain"/>
    <property type="match status" value="1"/>
</dbReference>
<dbReference type="SMART" id="SM00283">
    <property type="entry name" value="MA"/>
    <property type="match status" value="1"/>
</dbReference>
<dbReference type="InterPro" id="IPR051310">
    <property type="entry name" value="MCP_chemotaxis"/>
</dbReference>
<evidence type="ECO:0000313" key="7">
    <source>
        <dbReference type="EMBL" id="EIG54915.1"/>
    </source>
</evidence>
<dbReference type="PROSITE" id="PS50111">
    <property type="entry name" value="CHEMOTAXIS_TRANSDUC_2"/>
    <property type="match status" value="1"/>
</dbReference>
<gene>
    <name evidence="7" type="ORF">DesU5LDRAFT_3282</name>
</gene>
<keyword evidence="1" id="KW-0145">Chemotaxis</keyword>
<dbReference type="eggNOG" id="COG0840">
    <property type="taxonomic scope" value="Bacteria"/>
</dbReference>
<dbReference type="HOGENOM" id="CLU_000445_107_18_7"/>
<dbReference type="Pfam" id="PF00015">
    <property type="entry name" value="MCPsignal"/>
    <property type="match status" value="1"/>
</dbReference>
<protein>
    <submittedName>
        <fullName evidence="7">Methyl-accepting chemotaxis protein</fullName>
    </submittedName>
</protein>
<evidence type="ECO:0000256" key="2">
    <source>
        <dbReference type="ARBA" id="ARBA00029447"/>
    </source>
</evidence>
<name>I2Q559_9BACT</name>
<feature type="region of interest" description="Disordered" evidence="5">
    <location>
        <begin position="348"/>
        <end position="393"/>
    </location>
</feature>
<evidence type="ECO:0000256" key="3">
    <source>
        <dbReference type="PROSITE-ProRule" id="PRU00284"/>
    </source>
</evidence>